<gene>
    <name evidence="4" type="ORF">AB852_06830</name>
</gene>
<protein>
    <submittedName>
        <fullName evidence="4">GCN5 family acetyltransferase</fullName>
    </submittedName>
</protein>
<keyword evidence="2" id="KW-0012">Acyltransferase</keyword>
<dbReference type="EMBL" id="LFBV01000001">
    <property type="protein sequence ID" value="OKH96313.1"/>
    <property type="molecule type" value="Genomic_DNA"/>
</dbReference>
<accession>A0A1Q4VER7</accession>
<dbReference type="Proteomes" id="UP000186455">
    <property type="component" value="Unassembled WGS sequence"/>
</dbReference>
<evidence type="ECO:0000256" key="2">
    <source>
        <dbReference type="ARBA" id="ARBA00023315"/>
    </source>
</evidence>
<dbReference type="InterPro" id="IPR000182">
    <property type="entry name" value="GNAT_dom"/>
</dbReference>
<dbReference type="GO" id="GO:0016747">
    <property type="term" value="F:acyltransferase activity, transferring groups other than amino-acyl groups"/>
    <property type="evidence" value="ECO:0007669"/>
    <property type="project" value="InterPro"/>
</dbReference>
<dbReference type="SUPFAM" id="SSF55729">
    <property type="entry name" value="Acyl-CoA N-acyltransferases (Nat)"/>
    <property type="match status" value="1"/>
</dbReference>
<evidence type="ECO:0000313" key="5">
    <source>
        <dbReference type="Proteomes" id="UP000186455"/>
    </source>
</evidence>
<dbReference type="RefSeq" id="WP_073784565.1">
    <property type="nucleotide sequence ID" value="NZ_JBITDR010000022.1"/>
</dbReference>
<name>A0A1Q4VER7_9ACTN</name>
<evidence type="ECO:0000256" key="1">
    <source>
        <dbReference type="ARBA" id="ARBA00022679"/>
    </source>
</evidence>
<reference evidence="4 5" key="1">
    <citation type="submission" date="2015-06" db="EMBL/GenBank/DDBJ databases">
        <title>Cloning and characterization of the uncialamcin biosynthetic gene cluster.</title>
        <authorList>
            <person name="Yan X."/>
            <person name="Huang T."/>
            <person name="Ge H."/>
            <person name="Shen B."/>
        </authorList>
    </citation>
    <scope>NUCLEOTIDE SEQUENCE [LARGE SCALE GENOMIC DNA]</scope>
    <source>
        <strain evidence="4 5">DCA2648</strain>
    </source>
</reference>
<dbReference type="Pfam" id="PF13508">
    <property type="entry name" value="Acetyltransf_7"/>
    <property type="match status" value="1"/>
</dbReference>
<evidence type="ECO:0000259" key="3">
    <source>
        <dbReference type="PROSITE" id="PS51186"/>
    </source>
</evidence>
<dbReference type="PANTHER" id="PTHR43800">
    <property type="entry name" value="PEPTIDYL-LYSINE N-ACETYLTRANSFERASE YJAB"/>
    <property type="match status" value="1"/>
</dbReference>
<feature type="domain" description="N-acetyltransferase" evidence="3">
    <location>
        <begin position="11"/>
        <end position="160"/>
    </location>
</feature>
<evidence type="ECO:0000313" key="4">
    <source>
        <dbReference type="EMBL" id="OKH96313.1"/>
    </source>
</evidence>
<sequence length="160" mass="17723">MTPTRPGEHPVRIRHYEDRDWEAVARIHDAARLDELRDSVGVEAFLTLERTAETEGLFDGEVWVAEEPDGRVVGFVALADDEVTWLYVDPAAYRRGVGARLLRYAVERGGPRIGTTVLVGNAAALALYEREGFAIVETKSGKLEGNESFAASGHIMELRK</sequence>
<dbReference type="STRING" id="1048205.AB852_06830"/>
<dbReference type="AlphaFoldDB" id="A0A1Q4VER7"/>
<proteinExistence type="predicted"/>
<dbReference type="CDD" id="cd04301">
    <property type="entry name" value="NAT_SF"/>
    <property type="match status" value="1"/>
</dbReference>
<organism evidence="4 5">
    <name type="scientific">Streptomyces uncialis</name>
    <dbReference type="NCBI Taxonomy" id="1048205"/>
    <lineage>
        <taxon>Bacteria</taxon>
        <taxon>Bacillati</taxon>
        <taxon>Actinomycetota</taxon>
        <taxon>Actinomycetes</taxon>
        <taxon>Kitasatosporales</taxon>
        <taxon>Streptomycetaceae</taxon>
        <taxon>Streptomyces</taxon>
    </lineage>
</organism>
<dbReference type="Gene3D" id="3.40.630.30">
    <property type="match status" value="1"/>
</dbReference>
<keyword evidence="5" id="KW-1185">Reference proteome</keyword>
<keyword evidence="1 4" id="KW-0808">Transferase</keyword>
<dbReference type="PANTHER" id="PTHR43800:SF1">
    <property type="entry name" value="PEPTIDYL-LYSINE N-ACETYLTRANSFERASE YJAB"/>
    <property type="match status" value="1"/>
</dbReference>
<dbReference type="PROSITE" id="PS51186">
    <property type="entry name" value="GNAT"/>
    <property type="match status" value="1"/>
</dbReference>
<dbReference type="InterPro" id="IPR016181">
    <property type="entry name" value="Acyl_CoA_acyltransferase"/>
</dbReference>
<comment type="caution">
    <text evidence="4">The sequence shown here is derived from an EMBL/GenBank/DDBJ whole genome shotgun (WGS) entry which is preliminary data.</text>
</comment>